<dbReference type="HOGENOM" id="CLU_3180778_0_0_9"/>
<evidence type="ECO:0000313" key="1">
    <source>
        <dbReference type="EMBL" id="EEG48814.1"/>
    </source>
</evidence>
<sequence>MLCNIIHLTRQPVREDKAPCPGEYNAKDLAAYSFLESRAAISYGCM</sequence>
<dbReference type="Proteomes" id="UP000003100">
    <property type="component" value="Unassembled WGS sequence"/>
</dbReference>
<organism evidence="1 2">
    <name type="scientific">Blautia hydrogenotrophica (strain DSM 10507 / JCM 14656 / S5a33)</name>
    <name type="common">Ruminococcus hydrogenotrophicus</name>
    <dbReference type="NCBI Taxonomy" id="476272"/>
    <lineage>
        <taxon>Bacteria</taxon>
        <taxon>Bacillati</taxon>
        <taxon>Bacillota</taxon>
        <taxon>Clostridia</taxon>
        <taxon>Lachnospirales</taxon>
        <taxon>Lachnospiraceae</taxon>
        <taxon>Blautia</taxon>
    </lineage>
</organism>
<keyword evidence="2" id="KW-1185">Reference proteome</keyword>
<comment type="caution">
    <text evidence="1">The sequence shown here is derived from an EMBL/GenBank/DDBJ whole genome shotgun (WGS) entry which is preliminary data.</text>
</comment>
<evidence type="ECO:0000313" key="2">
    <source>
        <dbReference type="Proteomes" id="UP000003100"/>
    </source>
</evidence>
<dbReference type="EMBL" id="ACBZ01000123">
    <property type="protein sequence ID" value="EEG48814.1"/>
    <property type="molecule type" value="Genomic_DNA"/>
</dbReference>
<dbReference type="PATRIC" id="fig|476272.21.peg.1698"/>
<gene>
    <name evidence="1" type="ORF">RUMHYD_02264</name>
</gene>
<name>C0CN26_BLAHS</name>
<reference evidence="1 2" key="1">
    <citation type="submission" date="2009-01" db="EMBL/GenBank/DDBJ databases">
        <authorList>
            <person name="Fulton L."/>
            <person name="Clifton S."/>
            <person name="Fulton B."/>
            <person name="Xu J."/>
            <person name="Minx P."/>
            <person name="Pepin K.H."/>
            <person name="Johnson M."/>
            <person name="Bhonagiri V."/>
            <person name="Nash W.E."/>
            <person name="Mardis E.R."/>
            <person name="Wilson R.K."/>
        </authorList>
    </citation>
    <scope>NUCLEOTIDE SEQUENCE [LARGE SCALE GENOMIC DNA]</scope>
    <source>
        <strain evidence="2">DSM 10507 / JCM 14656 / S5a33</strain>
    </source>
</reference>
<reference evidence="1 2" key="2">
    <citation type="submission" date="2009-02" db="EMBL/GenBank/DDBJ databases">
        <title>Draft genome sequence of Blautia hydrogenotrophica DSM 10507 (Ruminococcus hydrogenotrophicus DSM 10507).</title>
        <authorList>
            <person name="Sudarsanam P."/>
            <person name="Ley R."/>
            <person name="Guruge J."/>
            <person name="Turnbaugh P.J."/>
            <person name="Mahowald M."/>
            <person name="Liep D."/>
            <person name="Gordon J."/>
        </authorList>
    </citation>
    <scope>NUCLEOTIDE SEQUENCE [LARGE SCALE GENOMIC DNA]</scope>
    <source>
        <strain evidence="2">DSM 10507 / JCM 14656 / S5a33</strain>
    </source>
</reference>
<protein>
    <submittedName>
        <fullName evidence="1">Uncharacterized protein</fullName>
    </submittedName>
</protein>
<proteinExistence type="predicted"/>
<accession>C0CN26</accession>
<dbReference type="AlphaFoldDB" id="C0CN26"/>